<evidence type="ECO:0000256" key="1">
    <source>
        <dbReference type="ARBA" id="ARBA00007118"/>
    </source>
</evidence>
<evidence type="ECO:0000313" key="5">
    <source>
        <dbReference type="Proteomes" id="UP001153387"/>
    </source>
</evidence>
<dbReference type="GO" id="GO:0016491">
    <property type="term" value="F:oxidoreductase activity"/>
    <property type="evidence" value="ECO:0007669"/>
    <property type="project" value="UniProtKB-KW"/>
</dbReference>
<dbReference type="RefSeq" id="WP_277568119.1">
    <property type="nucleotide sequence ID" value="NZ_JAPDHZ010000006.1"/>
</dbReference>
<dbReference type="InterPro" id="IPR000415">
    <property type="entry name" value="Nitroreductase-like"/>
</dbReference>
<dbReference type="InterPro" id="IPR029479">
    <property type="entry name" value="Nitroreductase"/>
</dbReference>
<reference evidence="4 5" key="1">
    <citation type="submission" date="2022-10" db="EMBL/GenBank/DDBJ databases">
        <title>Comparative genomic analysis of Cohnella hashimotonis sp. nov., isolated from the International Space Station.</title>
        <authorList>
            <person name="Simpson A."/>
            <person name="Venkateswaran K."/>
        </authorList>
    </citation>
    <scope>NUCLEOTIDE SEQUENCE [LARGE SCALE GENOMIC DNA]</scope>
    <source>
        <strain evidence="4 5">DSM 18997</strain>
    </source>
</reference>
<keyword evidence="2" id="KW-0560">Oxidoreductase</keyword>
<name>A0A9X4KRJ0_9BACL</name>
<dbReference type="Proteomes" id="UP001153387">
    <property type="component" value="Unassembled WGS sequence"/>
</dbReference>
<gene>
    <name evidence="4" type="ORF">OMP38_28675</name>
</gene>
<dbReference type="Gene3D" id="3.40.109.10">
    <property type="entry name" value="NADH Oxidase"/>
    <property type="match status" value="1"/>
</dbReference>
<dbReference type="Pfam" id="PF00881">
    <property type="entry name" value="Nitroreductase"/>
    <property type="match status" value="1"/>
</dbReference>
<keyword evidence="5" id="KW-1185">Reference proteome</keyword>
<dbReference type="AlphaFoldDB" id="A0A9X4KRJ0"/>
<evidence type="ECO:0000256" key="2">
    <source>
        <dbReference type="ARBA" id="ARBA00023002"/>
    </source>
</evidence>
<feature type="domain" description="Nitroreductase" evidence="3">
    <location>
        <begin position="15"/>
        <end position="191"/>
    </location>
</feature>
<evidence type="ECO:0000259" key="3">
    <source>
        <dbReference type="Pfam" id="PF00881"/>
    </source>
</evidence>
<comment type="caution">
    <text evidence="4">The sequence shown here is derived from an EMBL/GenBank/DDBJ whole genome shotgun (WGS) entry which is preliminary data.</text>
</comment>
<dbReference type="EMBL" id="JAPDHZ010000006">
    <property type="protein sequence ID" value="MDG0794370.1"/>
    <property type="molecule type" value="Genomic_DNA"/>
</dbReference>
<dbReference type="SUPFAM" id="SSF55469">
    <property type="entry name" value="FMN-dependent nitroreductase-like"/>
    <property type="match status" value="1"/>
</dbReference>
<sequence>MSETITRVADYASVVRERHSVRQYDPNWTISEAELKEILAEASLAPSSSNTQSWRFFVFHDKALQQKLLPIANNQQQVADASAVIAVLGDREGFKRLGQINDLAVEKGVMTREFADQYTARAIGMYGSLGKEKQTQIALVDAGLVSMQIMLSAKARGYDTVPMGGFDAVRLVEAFGIPETLVPVMLIAVGKGTAPGRATARLPLEEITFWNGQGLN</sequence>
<organism evidence="4 5">
    <name type="scientific">Cohnella ginsengisoli</name>
    <dbReference type="NCBI Taxonomy" id="425004"/>
    <lineage>
        <taxon>Bacteria</taxon>
        <taxon>Bacillati</taxon>
        <taxon>Bacillota</taxon>
        <taxon>Bacilli</taxon>
        <taxon>Bacillales</taxon>
        <taxon>Paenibacillaceae</taxon>
        <taxon>Cohnella</taxon>
    </lineage>
</organism>
<dbReference type="PANTHER" id="PTHR43673:SF3">
    <property type="entry name" value="NAD(P)H NITROREDUCTASE YODC-RELATED"/>
    <property type="match status" value="1"/>
</dbReference>
<dbReference type="CDD" id="cd02137">
    <property type="entry name" value="MhqN-like"/>
    <property type="match status" value="1"/>
</dbReference>
<evidence type="ECO:0000313" key="4">
    <source>
        <dbReference type="EMBL" id="MDG0794370.1"/>
    </source>
</evidence>
<proteinExistence type="inferred from homology"/>
<comment type="similarity">
    <text evidence="1">Belongs to the nitroreductase family.</text>
</comment>
<accession>A0A9X4KRJ0</accession>
<protein>
    <submittedName>
        <fullName evidence="4">Nitroreductase family protein</fullName>
    </submittedName>
</protein>
<dbReference type="PANTHER" id="PTHR43673">
    <property type="entry name" value="NAD(P)H NITROREDUCTASE YDGI-RELATED"/>
    <property type="match status" value="1"/>
</dbReference>